<proteinExistence type="predicted"/>
<evidence type="ECO:0000313" key="1">
    <source>
        <dbReference type="EMBL" id="CAK0784855.1"/>
    </source>
</evidence>
<name>A0AAV1IEJ8_9CHLO</name>
<sequence length="213" mass="23734">MLRTRAAASILPSTRASCFTSGPHRAPTAISSRSVLRQLSPYKTRRIFLFSASTLGLSTMARAENKDEQKEPENFAYVHLWVDSEGETHIKDAKMKGFELKKYAADPQFVKDDIETPTKVVFTELSPGIEQDFHPCPEVQFVACLAGAWKIRTTDGAERTMRAGEVLFQDDVEKSPAKKTPKHWSAVVGDQPCQQMVIQVGNRKPEVDKPGVL</sequence>
<dbReference type="Gene3D" id="2.60.120.10">
    <property type="entry name" value="Jelly Rolls"/>
    <property type="match status" value="1"/>
</dbReference>
<dbReference type="Proteomes" id="UP001314263">
    <property type="component" value="Unassembled WGS sequence"/>
</dbReference>
<gene>
    <name evidence="1" type="ORF">CVIRNUC_008060</name>
</gene>
<accession>A0AAV1IEJ8</accession>
<comment type="caution">
    <text evidence="1">The sequence shown here is derived from an EMBL/GenBank/DDBJ whole genome shotgun (WGS) entry which is preliminary data.</text>
</comment>
<evidence type="ECO:0008006" key="3">
    <source>
        <dbReference type="Google" id="ProtNLM"/>
    </source>
</evidence>
<dbReference type="EMBL" id="CAUYUE010000011">
    <property type="protein sequence ID" value="CAK0784855.1"/>
    <property type="molecule type" value="Genomic_DNA"/>
</dbReference>
<protein>
    <recommendedName>
        <fullName evidence="3">Cupin 2 conserved barrel domain-containing protein</fullName>
    </recommendedName>
</protein>
<keyword evidence="2" id="KW-1185">Reference proteome</keyword>
<organism evidence="1 2">
    <name type="scientific">Coccomyxa viridis</name>
    <dbReference type="NCBI Taxonomy" id="1274662"/>
    <lineage>
        <taxon>Eukaryota</taxon>
        <taxon>Viridiplantae</taxon>
        <taxon>Chlorophyta</taxon>
        <taxon>core chlorophytes</taxon>
        <taxon>Trebouxiophyceae</taxon>
        <taxon>Trebouxiophyceae incertae sedis</taxon>
        <taxon>Coccomyxaceae</taxon>
        <taxon>Coccomyxa</taxon>
    </lineage>
</organism>
<dbReference type="InterPro" id="IPR011051">
    <property type="entry name" value="RmlC_Cupin_sf"/>
</dbReference>
<dbReference type="SUPFAM" id="SSF51182">
    <property type="entry name" value="RmlC-like cupins"/>
    <property type="match status" value="1"/>
</dbReference>
<dbReference type="AlphaFoldDB" id="A0AAV1IEJ8"/>
<dbReference type="InterPro" id="IPR014710">
    <property type="entry name" value="RmlC-like_jellyroll"/>
</dbReference>
<dbReference type="CDD" id="cd07009">
    <property type="entry name" value="cupin_BLL0285-like"/>
    <property type="match status" value="1"/>
</dbReference>
<evidence type="ECO:0000313" key="2">
    <source>
        <dbReference type="Proteomes" id="UP001314263"/>
    </source>
</evidence>
<reference evidence="1 2" key="1">
    <citation type="submission" date="2023-10" db="EMBL/GenBank/DDBJ databases">
        <authorList>
            <person name="Maclean D."/>
            <person name="Macfadyen A."/>
        </authorList>
    </citation>
    <scope>NUCLEOTIDE SEQUENCE [LARGE SCALE GENOMIC DNA]</scope>
</reference>